<organism evidence="1">
    <name type="scientific">Halothermothrix orenii</name>
    <dbReference type="NCBI Taxonomy" id="31909"/>
    <lineage>
        <taxon>Bacteria</taxon>
        <taxon>Bacillati</taxon>
        <taxon>Bacillota</taxon>
        <taxon>Clostridia</taxon>
        <taxon>Halanaerobiales</taxon>
        <taxon>Halothermotrichaceae</taxon>
        <taxon>Halothermothrix</taxon>
    </lineage>
</organism>
<protein>
    <submittedName>
        <fullName evidence="1">Uncharacterized protein</fullName>
    </submittedName>
</protein>
<dbReference type="EMBL" id="EU404188">
    <property type="protein sequence ID" value="ACB11225.1"/>
    <property type="molecule type" value="Genomic_DNA"/>
</dbReference>
<sequence length="319" mass="35257">MFTRGGVLLKKLFSLILVLGLIFVITGCENFGVIEENGFGEVIVKKATYLDDQGNEVEYKDATVLVGDTEGKVGEGIAVPAGTYDVTVKTEINGTEYTTTKEKVLVEVGETVVLDKIQMEKVVANAYKFVFDPPEYGIEPSTIDNVIVAGGFGEQDGDLWWKTDIEVFSLNKQLDGNTWVGVFEDSIVQGDDEFKFVVNGSEWYGDPDTDNNMVVSEKATKVLAWKFVFDPAEYGIEPSTINNVIVAGGFGEQDGDLWWKTDIDVFSLNKQLNGNTWIGMFEDSIVQGDDEFKFVVNGSEWYGDPDTDNNMVVSEVATR</sequence>
<reference evidence="1" key="1">
    <citation type="journal article" date="2005" name="Acta Crystallogr. F Struct. Biol. Commun.">
        <title>Expression, purification and preliminary crystallographic analysis of sucrose phosphate synthase (SPS) from Halothermothrix orenii.</title>
        <authorList>
            <person name="Huynh F."/>
            <person name="Tan T.C."/>
            <person name="Swaminathan K."/>
            <person name="Patel B.K."/>
        </authorList>
    </citation>
    <scope>NUCLEOTIDE SEQUENCE</scope>
</reference>
<proteinExistence type="predicted"/>
<reference evidence="1" key="2">
    <citation type="submission" date="2008-01" db="EMBL/GenBank/DDBJ databases">
        <title>Analysis of a region of the Halothermothrix orenii genome encoding an alpha amylase (amyB) and expression, purification and characterization of recombinant AmyB.</title>
        <authorList>
            <person name="Mijits B.N."/>
            <person name="Patel B.K.C."/>
        </authorList>
    </citation>
    <scope>NUCLEOTIDE SEQUENCE</scope>
</reference>
<dbReference type="PROSITE" id="PS51257">
    <property type="entry name" value="PROKAR_LIPOPROTEIN"/>
    <property type="match status" value="1"/>
</dbReference>
<accession>B2CCC2</accession>
<name>B2CCC2_9FIRM</name>
<evidence type="ECO:0000313" key="1">
    <source>
        <dbReference type="EMBL" id="ACB11225.1"/>
    </source>
</evidence>
<dbReference type="AlphaFoldDB" id="B2CCC2"/>